<dbReference type="OrthoDB" id="3026402at2759"/>
<evidence type="ECO:0008006" key="4">
    <source>
        <dbReference type="Google" id="ProtNLM"/>
    </source>
</evidence>
<dbReference type="EMBL" id="KN817691">
    <property type="protein sequence ID" value="KJA14170.1"/>
    <property type="molecule type" value="Genomic_DNA"/>
</dbReference>
<evidence type="ECO:0000313" key="2">
    <source>
        <dbReference type="EMBL" id="KJA14170.1"/>
    </source>
</evidence>
<dbReference type="Proteomes" id="UP000054270">
    <property type="component" value="Unassembled WGS sequence"/>
</dbReference>
<dbReference type="AlphaFoldDB" id="A0A0D2P0I6"/>
<feature type="signal peptide" evidence="1">
    <location>
        <begin position="1"/>
        <end position="22"/>
    </location>
</feature>
<feature type="chain" id="PRO_5002248147" description="CBM1 domain-containing protein" evidence="1">
    <location>
        <begin position="23"/>
        <end position="63"/>
    </location>
</feature>
<keyword evidence="1" id="KW-0732">Signal</keyword>
<reference evidence="3" key="1">
    <citation type="submission" date="2014-04" db="EMBL/GenBank/DDBJ databases">
        <title>Evolutionary Origins and Diversification of the Mycorrhizal Mutualists.</title>
        <authorList>
            <consortium name="DOE Joint Genome Institute"/>
            <consortium name="Mycorrhizal Genomics Consortium"/>
            <person name="Kohler A."/>
            <person name="Kuo A."/>
            <person name="Nagy L.G."/>
            <person name="Floudas D."/>
            <person name="Copeland A."/>
            <person name="Barry K.W."/>
            <person name="Cichocki N."/>
            <person name="Veneault-Fourrey C."/>
            <person name="LaButti K."/>
            <person name="Lindquist E.A."/>
            <person name="Lipzen A."/>
            <person name="Lundell T."/>
            <person name="Morin E."/>
            <person name="Murat C."/>
            <person name="Riley R."/>
            <person name="Ohm R."/>
            <person name="Sun H."/>
            <person name="Tunlid A."/>
            <person name="Henrissat B."/>
            <person name="Grigoriev I.V."/>
            <person name="Hibbett D.S."/>
            <person name="Martin F."/>
        </authorList>
    </citation>
    <scope>NUCLEOTIDE SEQUENCE [LARGE SCALE GENOMIC DNA]</scope>
    <source>
        <strain evidence="3">FD-334 SS-4</strain>
    </source>
</reference>
<proteinExistence type="predicted"/>
<evidence type="ECO:0000256" key="1">
    <source>
        <dbReference type="SAM" id="SignalP"/>
    </source>
</evidence>
<name>A0A0D2P0I6_HYPSF</name>
<sequence length="63" mass="6418">MKFSLATIALSVALVFSQTAIATHCQIGDNGSTPCPTGWRCCGPIIDGVGGTCFEGETGICPL</sequence>
<accession>A0A0D2P0I6</accession>
<gene>
    <name evidence="2" type="ORF">HYPSUDRAFT_220604</name>
</gene>
<organism evidence="2 3">
    <name type="scientific">Hypholoma sublateritium (strain FD-334 SS-4)</name>
    <dbReference type="NCBI Taxonomy" id="945553"/>
    <lineage>
        <taxon>Eukaryota</taxon>
        <taxon>Fungi</taxon>
        <taxon>Dikarya</taxon>
        <taxon>Basidiomycota</taxon>
        <taxon>Agaricomycotina</taxon>
        <taxon>Agaricomycetes</taxon>
        <taxon>Agaricomycetidae</taxon>
        <taxon>Agaricales</taxon>
        <taxon>Agaricineae</taxon>
        <taxon>Strophariaceae</taxon>
        <taxon>Hypholoma</taxon>
    </lineage>
</organism>
<evidence type="ECO:0000313" key="3">
    <source>
        <dbReference type="Proteomes" id="UP000054270"/>
    </source>
</evidence>
<protein>
    <recommendedName>
        <fullName evidence="4">CBM1 domain-containing protein</fullName>
    </recommendedName>
</protein>
<keyword evidence="3" id="KW-1185">Reference proteome</keyword>